<proteinExistence type="predicted"/>
<name>C8PQA5_9SPIR</name>
<dbReference type="STRING" id="596324.TREVI0001_2007"/>
<dbReference type="EMBL" id="ACYH01000037">
    <property type="protein sequence ID" value="EEV20260.1"/>
    <property type="molecule type" value="Genomic_DNA"/>
</dbReference>
<organism evidence="1 2">
    <name type="scientific">Treponema vincentii ATCC 35580</name>
    <dbReference type="NCBI Taxonomy" id="596324"/>
    <lineage>
        <taxon>Bacteria</taxon>
        <taxon>Pseudomonadati</taxon>
        <taxon>Spirochaetota</taxon>
        <taxon>Spirochaetia</taxon>
        <taxon>Spirochaetales</taxon>
        <taxon>Treponemataceae</taxon>
        <taxon>Treponema</taxon>
    </lineage>
</organism>
<comment type="caution">
    <text evidence="1">The sequence shown here is derived from an EMBL/GenBank/DDBJ whole genome shotgun (WGS) entry which is preliminary data.</text>
</comment>
<sequence>MLLLGTSGIRAASDTLRISVAAWMPLVLHRSDVSAPSETRSQKCTRMYTFGVATTQ</sequence>
<accession>C8PQA5</accession>
<dbReference type="AlphaFoldDB" id="C8PQA5"/>
<evidence type="ECO:0000313" key="2">
    <source>
        <dbReference type="Proteomes" id="UP000004509"/>
    </source>
</evidence>
<protein>
    <submittedName>
        <fullName evidence="1">Uncharacterized protein</fullName>
    </submittedName>
</protein>
<dbReference type="Proteomes" id="UP000004509">
    <property type="component" value="Unassembled WGS sequence"/>
</dbReference>
<gene>
    <name evidence="1" type="ORF">TREVI0001_2007</name>
</gene>
<evidence type="ECO:0000313" key="1">
    <source>
        <dbReference type="EMBL" id="EEV20260.1"/>
    </source>
</evidence>
<reference evidence="1 2" key="1">
    <citation type="submission" date="2009-07" db="EMBL/GenBank/DDBJ databases">
        <authorList>
            <person name="Madupu R."/>
            <person name="Sebastian Y."/>
            <person name="Durkin A.S."/>
            <person name="Torralba M."/>
            <person name="Methe B."/>
            <person name="Sutton G.G."/>
            <person name="Strausberg R.L."/>
            <person name="Nelson K.E."/>
        </authorList>
    </citation>
    <scope>NUCLEOTIDE SEQUENCE [LARGE SCALE GENOMIC DNA]</scope>
    <source>
        <strain evidence="1 2">ATCC 35580</strain>
    </source>
</reference>